<reference evidence="7 8" key="1">
    <citation type="journal article" date="2023" name="Hortic Res">
        <title>Pangenome of water caltrop reveals structural variations and asymmetric subgenome divergence after allopolyploidization.</title>
        <authorList>
            <person name="Zhang X."/>
            <person name="Chen Y."/>
            <person name="Wang L."/>
            <person name="Yuan Y."/>
            <person name="Fang M."/>
            <person name="Shi L."/>
            <person name="Lu R."/>
            <person name="Comes H.P."/>
            <person name="Ma Y."/>
            <person name="Chen Y."/>
            <person name="Huang G."/>
            <person name="Zhou Y."/>
            <person name="Zheng Z."/>
            <person name="Qiu Y."/>
        </authorList>
    </citation>
    <scope>NUCLEOTIDE SEQUENCE [LARGE SCALE GENOMIC DNA]</scope>
    <source>
        <tissue evidence="7">Roots</tissue>
    </source>
</reference>
<dbReference type="Gene3D" id="3.30.70.100">
    <property type="match status" value="1"/>
</dbReference>
<sequence length="185" mass="20674">MHATVIDHFLSMAVCMAKEGDAEEPKWSWNSESPCTATHARGQSRRPSARSKVCSSLSEFISNDTAYISISRVCDSRLIFEGVQKLMTDMNRHLVEVTGMIDPQKVLKKLRKKMGKRVELLGIKKDGDDPKDEASTDTDGSHQEQSPVIAVEQNAVMDTKFVYCSAEEDMLMMFSDENPNACCTM</sequence>
<feature type="region of interest" description="Disordered" evidence="6">
    <location>
        <begin position="26"/>
        <end position="48"/>
    </location>
</feature>
<keyword evidence="4" id="KW-0636">Prenylation</keyword>
<evidence type="ECO:0000256" key="4">
    <source>
        <dbReference type="ARBA" id="ARBA00023289"/>
    </source>
</evidence>
<keyword evidence="2" id="KW-0479">Metal-binding</keyword>
<comment type="caution">
    <text evidence="7">The sequence shown here is derived from an EMBL/GenBank/DDBJ whole genome shotgun (WGS) entry which is preliminary data.</text>
</comment>
<dbReference type="AlphaFoldDB" id="A0AAN7QSE3"/>
<keyword evidence="8" id="KW-1185">Reference proteome</keyword>
<dbReference type="EMBL" id="JAXIOK010000003">
    <property type="protein sequence ID" value="KAK4775756.1"/>
    <property type="molecule type" value="Genomic_DNA"/>
</dbReference>
<name>A0AAN7QSE3_9MYRT</name>
<proteinExistence type="inferred from homology"/>
<dbReference type="PANTHER" id="PTHR46195">
    <property type="entry name" value="HEAVY METAL-ASSOCIATED ISOPRENYLATED PLANT PROTEIN 7"/>
    <property type="match status" value="1"/>
</dbReference>
<evidence type="ECO:0000313" key="8">
    <source>
        <dbReference type="Proteomes" id="UP001345219"/>
    </source>
</evidence>
<comment type="similarity">
    <text evidence="5">Belongs to the HIPP family.</text>
</comment>
<evidence type="ECO:0000256" key="5">
    <source>
        <dbReference type="ARBA" id="ARBA00024045"/>
    </source>
</evidence>
<dbReference type="Proteomes" id="UP001345219">
    <property type="component" value="Chromosome 18"/>
</dbReference>
<evidence type="ECO:0000256" key="3">
    <source>
        <dbReference type="ARBA" id="ARBA00023288"/>
    </source>
</evidence>
<keyword evidence="1" id="KW-0488">Methylation</keyword>
<feature type="compositionally biased region" description="Basic and acidic residues" evidence="6">
    <location>
        <begin position="121"/>
        <end position="142"/>
    </location>
</feature>
<feature type="region of interest" description="Disordered" evidence="6">
    <location>
        <begin position="121"/>
        <end position="147"/>
    </location>
</feature>
<evidence type="ECO:0000313" key="7">
    <source>
        <dbReference type="EMBL" id="KAK4775756.1"/>
    </source>
</evidence>
<dbReference type="InterPro" id="IPR044577">
    <property type="entry name" value="HIPP4/7/8/17/18/19"/>
</dbReference>
<dbReference type="PANTHER" id="PTHR46195:SF18">
    <property type="entry name" value="SUPEROXIDE DISMUTASE 1 COPPER CHAPERONE-LIKE PROTEIN"/>
    <property type="match status" value="1"/>
</dbReference>
<evidence type="ECO:0000256" key="1">
    <source>
        <dbReference type="ARBA" id="ARBA00022481"/>
    </source>
</evidence>
<gene>
    <name evidence="7" type="ORF">SAY87_023717</name>
</gene>
<protein>
    <submittedName>
        <fullName evidence="7">Uncharacterized protein</fullName>
    </submittedName>
</protein>
<dbReference type="GO" id="GO:0046872">
    <property type="term" value="F:metal ion binding"/>
    <property type="evidence" value="ECO:0007669"/>
    <property type="project" value="UniProtKB-KW"/>
</dbReference>
<organism evidence="7 8">
    <name type="scientific">Trapa incisa</name>
    <dbReference type="NCBI Taxonomy" id="236973"/>
    <lineage>
        <taxon>Eukaryota</taxon>
        <taxon>Viridiplantae</taxon>
        <taxon>Streptophyta</taxon>
        <taxon>Embryophyta</taxon>
        <taxon>Tracheophyta</taxon>
        <taxon>Spermatophyta</taxon>
        <taxon>Magnoliopsida</taxon>
        <taxon>eudicotyledons</taxon>
        <taxon>Gunneridae</taxon>
        <taxon>Pentapetalae</taxon>
        <taxon>rosids</taxon>
        <taxon>malvids</taxon>
        <taxon>Myrtales</taxon>
        <taxon>Lythraceae</taxon>
        <taxon>Trapa</taxon>
    </lineage>
</organism>
<accession>A0AAN7QSE3</accession>
<evidence type="ECO:0000256" key="2">
    <source>
        <dbReference type="ARBA" id="ARBA00022723"/>
    </source>
</evidence>
<keyword evidence="3" id="KW-0449">Lipoprotein</keyword>
<evidence type="ECO:0000256" key="6">
    <source>
        <dbReference type="SAM" id="MobiDB-lite"/>
    </source>
</evidence>